<dbReference type="FunFam" id="2.30.30.40:FF:000002">
    <property type="entry name" value="abl interactor 1 isoform X1"/>
    <property type="match status" value="1"/>
</dbReference>
<dbReference type="InterPro" id="IPR028457">
    <property type="entry name" value="ABI"/>
</dbReference>
<keyword evidence="14" id="KW-1185">Reference proteome</keyword>
<dbReference type="InterPro" id="IPR042470">
    <property type="entry name" value="RMI1_N_C_sf"/>
</dbReference>
<dbReference type="GO" id="GO:0035591">
    <property type="term" value="F:signaling adaptor activity"/>
    <property type="evidence" value="ECO:0007669"/>
    <property type="project" value="TreeGrafter"/>
</dbReference>
<dbReference type="InterPro" id="IPR013894">
    <property type="entry name" value="RMI1_OB"/>
</dbReference>
<accession>A0A9Q0LWZ5</accession>
<evidence type="ECO:0000256" key="2">
    <source>
        <dbReference type="ARBA" id="ARBA00004510"/>
    </source>
</evidence>
<dbReference type="InterPro" id="IPR001452">
    <property type="entry name" value="SH3_domain"/>
</dbReference>
<dbReference type="InterPro" id="IPR028455">
    <property type="entry name" value="ABI3_SH3"/>
</dbReference>
<evidence type="ECO:0000259" key="12">
    <source>
        <dbReference type="PROSITE" id="PS50002"/>
    </source>
</evidence>
<evidence type="ECO:0000256" key="3">
    <source>
        <dbReference type="ARBA" id="ARBA00010020"/>
    </source>
</evidence>
<dbReference type="CDD" id="cd11826">
    <property type="entry name" value="SH3_Abi"/>
    <property type="match status" value="1"/>
</dbReference>
<dbReference type="Proteomes" id="UP001142055">
    <property type="component" value="Chromosome 4"/>
</dbReference>
<dbReference type="Gene3D" id="2.30.30.40">
    <property type="entry name" value="SH3 Domains"/>
    <property type="match status" value="1"/>
</dbReference>
<dbReference type="InterPro" id="IPR012849">
    <property type="entry name" value="Abl-interactor_HHR_dom"/>
</dbReference>
<feature type="region of interest" description="Disordered" evidence="11">
    <location>
        <begin position="384"/>
        <end position="434"/>
    </location>
</feature>
<dbReference type="InterPro" id="IPR036028">
    <property type="entry name" value="SH3-like_dom_sf"/>
</dbReference>
<sequence>MIKGDSKNNRKKIDTNETETIEDGDDEMGKRREERHNSTINETIQILMDHHIVENRKLLHESWINLDKIADYCEGNYLQSERKDQALDETKAYTTRALASVANQIHNFASNLSTLWDLQMNGLNELEARANGYRSQIRFHEERMARREIGRLTKPKYIPPPTLKVIKPLYPERYSAKKRRTNYYSGLIGTGSNSTDSSSGPSAITSSGSGGGSIDFTLLDDIGIANQVYERKNVKKVVKNTTQHYGTMGSSKMNQSYSNDRNGPNSSANWSSTNVKSATLRPSKSSNLSAAALMEMGHTPAPTIRPPTPPSGSVVAARFSTLSRDHHHSKDYRSLHGLVVAPPQLPNNYQSSSMNNIVGSTMTTSTSADQTISNKNIVSSNVSANTTTSTSLPSSSSSSLSVTTTSMTTSNSTNPFVNKSAPLSPIPSSSTVVESPSWIPSTYLEKVVALYDYTADKDDELTFKENALIYVIAKNEDGWWEGVMNGITGLFPGNYVEPSQKITNVYNYMKENYAYATKEWIALQLPKHENTCGHYKDNVYRHFLEQDWSSPDVDMKNISEPSLPPSLDTTFFSCMKLTYNGKYLLQINAIHDISKPDNHEIVEEVDDAENDLDDDDEGDDDDDEDGNIDSKSLKRLFKLKKGKKDKKPKRPYGPRVFQLRLTDGHRECIAIEHKPIPFLHVNMVGYKILLSGPFDAHNGVIFLESYMIKLISDFVLEDTVHNDQMERND</sequence>
<protein>
    <recommendedName>
        <fullName evidence="12">SH3 domain-containing protein</fullName>
    </recommendedName>
</protein>
<keyword evidence="5" id="KW-0963">Cytoplasm</keyword>
<evidence type="ECO:0000256" key="8">
    <source>
        <dbReference type="ARBA" id="ARBA00023212"/>
    </source>
</evidence>
<reference evidence="13" key="1">
    <citation type="submission" date="2022-12" db="EMBL/GenBank/DDBJ databases">
        <title>Genome assemblies of Blomia tropicalis.</title>
        <authorList>
            <person name="Cui Y."/>
        </authorList>
    </citation>
    <scope>NUCLEOTIDE SEQUENCE</scope>
    <source>
        <tissue evidence="13">Adult mites</tissue>
    </source>
</reference>
<evidence type="ECO:0000256" key="9">
    <source>
        <dbReference type="ARBA" id="ARBA00023273"/>
    </source>
</evidence>
<evidence type="ECO:0000313" key="14">
    <source>
        <dbReference type="Proteomes" id="UP001142055"/>
    </source>
</evidence>
<dbReference type="GO" id="GO:0098858">
    <property type="term" value="C:actin-based cell projection"/>
    <property type="evidence" value="ECO:0007669"/>
    <property type="project" value="TreeGrafter"/>
</dbReference>
<dbReference type="PANTHER" id="PTHR10460">
    <property type="entry name" value="ABL INTERACTOR FAMILY MEMBER"/>
    <property type="match status" value="1"/>
</dbReference>
<comment type="similarity">
    <text evidence="3">Belongs to the ABI family.</text>
</comment>
<evidence type="ECO:0000256" key="6">
    <source>
        <dbReference type="ARBA" id="ARBA00022553"/>
    </source>
</evidence>
<dbReference type="Gene3D" id="2.40.50.770">
    <property type="entry name" value="RecQ-mediated genome instability protein Rmi1, C-terminal domain"/>
    <property type="match status" value="1"/>
</dbReference>
<dbReference type="Pfam" id="PF14604">
    <property type="entry name" value="SH3_9"/>
    <property type="match status" value="1"/>
</dbReference>
<evidence type="ECO:0000256" key="5">
    <source>
        <dbReference type="ARBA" id="ARBA00022490"/>
    </source>
</evidence>
<evidence type="ECO:0000256" key="10">
    <source>
        <dbReference type="PROSITE-ProRule" id="PRU00192"/>
    </source>
</evidence>
<feature type="domain" description="SH3" evidence="12">
    <location>
        <begin position="442"/>
        <end position="501"/>
    </location>
</feature>
<dbReference type="GO" id="GO:0017124">
    <property type="term" value="F:SH3 domain binding"/>
    <property type="evidence" value="ECO:0007669"/>
    <property type="project" value="TreeGrafter"/>
</dbReference>
<feature type="region of interest" description="Disordered" evidence="11">
    <location>
        <begin position="245"/>
        <end position="283"/>
    </location>
</feature>
<evidence type="ECO:0000256" key="7">
    <source>
        <dbReference type="ARBA" id="ARBA00023054"/>
    </source>
</evidence>
<evidence type="ECO:0000313" key="13">
    <source>
        <dbReference type="EMBL" id="KAJ6216063.1"/>
    </source>
</evidence>
<organism evidence="13 14">
    <name type="scientific">Blomia tropicalis</name>
    <name type="common">Mite</name>
    <dbReference type="NCBI Taxonomy" id="40697"/>
    <lineage>
        <taxon>Eukaryota</taxon>
        <taxon>Metazoa</taxon>
        <taxon>Ecdysozoa</taxon>
        <taxon>Arthropoda</taxon>
        <taxon>Chelicerata</taxon>
        <taxon>Arachnida</taxon>
        <taxon>Acari</taxon>
        <taxon>Acariformes</taxon>
        <taxon>Sarcoptiformes</taxon>
        <taxon>Astigmata</taxon>
        <taxon>Glycyphagoidea</taxon>
        <taxon>Echimyopodidae</taxon>
        <taxon>Blomia</taxon>
    </lineage>
</organism>
<dbReference type="EMBL" id="JAPWDV010000004">
    <property type="protein sequence ID" value="KAJ6216063.1"/>
    <property type="molecule type" value="Genomic_DNA"/>
</dbReference>
<comment type="caution">
    <text evidence="13">The sequence shown here is derived from an EMBL/GenBank/DDBJ whole genome shotgun (WGS) entry which is preliminary data.</text>
</comment>
<dbReference type="Gene3D" id="6.10.140.1620">
    <property type="match status" value="1"/>
</dbReference>
<feature type="compositionally biased region" description="Low complexity" evidence="11">
    <location>
        <begin position="384"/>
        <end position="413"/>
    </location>
</feature>
<gene>
    <name evidence="13" type="ORF">RDWZM_010563</name>
</gene>
<dbReference type="OMA" id="NEDGWWE"/>
<evidence type="ECO:0000256" key="1">
    <source>
        <dbReference type="ARBA" id="ARBA00004245"/>
    </source>
</evidence>
<dbReference type="GO" id="GO:0005856">
    <property type="term" value="C:cytoskeleton"/>
    <property type="evidence" value="ECO:0007669"/>
    <property type="project" value="UniProtKB-SubCell"/>
</dbReference>
<dbReference type="SUPFAM" id="SSF50044">
    <property type="entry name" value="SH3-domain"/>
    <property type="match status" value="1"/>
</dbReference>
<keyword evidence="4 10" id="KW-0728">SH3 domain</keyword>
<feature type="compositionally biased region" description="Basic and acidic residues" evidence="11">
    <location>
        <begin position="27"/>
        <end position="37"/>
    </location>
</feature>
<feature type="compositionally biased region" description="Low complexity" evidence="11">
    <location>
        <begin position="190"/>
        <end position="207"/>
    </location>
</feature>
<proteinExistence type="inferred from homology"/>
<dbReference type="PANTHER" id="PTHR10460:SF0">
    <property type="entry name" value="ABELSON INTERACTING PROTEIN, ISOFORM D"/>
    <property type="match status" value="1"/>
</dbReference>
<feature type="compositionally biased region" description="Acidic residues" evidence="11">
    <location>
        <begin position="16"/>
        <end position="26"/>
    </location>
</feature>
<dbReference type="AlphaFoldDB" id="A0A9Q0LWZ5"/>
<feature type="region of interest" description="Disordered" evidence="11">
    <location>
        <begin position="189"/>
        <end position="210"/>
    </location>
</feature>
<comment type="subcellular location">
    <subcellularLocation>
        <location evidence="2">Cell projection</location>
        <location evidence="2">Lamellipodium</location>
    </subcellularLocation>
    <subcellularLocation>
        <location evidence="1">Cytoplasm</location>
        <location evidence="1">Cytoskeleton</location>
    </subcellularLocation>
</comment>
<feature type="compositionally biased region" description="Basic and acidic residues" evidence="11">
    <location>
        <begin position="1"/>
        <end position="15"/>
    </location>
</feature>
<feature type="compositionally biased region" description="Acidic residues" evidence="11">
    <location>
        <begin position="607"/>
        <end position="627"/>
    </location>
</feature>
<dbReference type="PRINTS" id="PR00452">
    <property type="entry name" value="SH3DOMAIN"/>
</dbReference>
<dbReference type="SMART" id="SM00326">
    <property type="entry name" value="SH3"/>
    <property type="match status" value="1"/>
</dbReference>
<dbReference type="GO" id="GO:0030027">
    <property type="term" value="C:lamellipodium"/>
    <property type="evidence" value="ECO:0007669"/>
    <property type="project" value="UniProtKB-SubCell"/>
</dbReference>
<feature type="region of interest" description="Disordered" evidence="11">
    <location>
        <begin position="1"/>
        <end position="37"/>
    </location>
</feature>
<feature type="region of interest" description="Disordered" evidence="11">
    <location>
        <begin position="607"/>
        <end position="629"/>
    </location>
</feature>
<evidence type="ECO:0000256" key="4">
    <source>
        <dbReference type="ARBA" id="ARBA00022443"/>
    </source>
</evidence>
<evidence type="ECO:0000256" key="11">
    <source>
        <dbReference type="SAM" id="MobiDB-lite"/>
    </source>
</evidence>
<name>A0A9Q0LWZ5_BLOTA</name>
<keyword evidence="9" id="KW-0966">Cell projection</keyword>
<keyword evidence="7" id="KW-0175">Coiled coil</keyword>
<dbReference type="PROSITE" id="PS50002">
    <property type="entry name" value="SH3"/>
    <property type="match status" value="1"/>
</dbReference>
<dbReference type="Pfam" id="PF07815">
    <property type="entry name" value="Abi_HHR"/>
    <property type="match status" value="1"/>
</dbReference>
<dbReference type="GO" id="GO:0001764">
    <property type="term" value="P:neuron migration"/>
    <property type="evidence" value="ECO:0007669"/>
    <property type="project" value="TreeGrafter"/>
</dbReference>
<keyword evidence="8" id="KW-0206">Cytoskeleton</keyword>
<keyword evidence="6" id="KW-0597">Phosphoprotein</keyword>
<dbReference type="Pfam" id="PF08585">
    <property type="entry name" value="RMI1_N_C"/>
    <property type="match status" value="1"/>
</dbReference>
<dbReference type="GO" id="GO:0031209">
    <property type="term" value="C:SCAR complex"/>
    <property type="evidence" value="ECO:0007669"/>
    <property type="project" value="TreeGrafter"/>
</dbReference>